<dbReference type="Pfam" id="PF08863">
    <property type="entry name" value="YolD"/>
    <property type="match status" value="1"/>
</dbReference>
<gene>
    <name evidence="1" type="ORF">UFB30_08285</name>
</gene>
<proteinExistence type="predicted"/>
<accession>A0ABU5KMQ7</accession>
<organism evidence="1 2">
    <name type="scientific">Jeotgalibacillus haloalkalitolerans</name>
    <dbReference type="NCBI Taxonomy" id="3104292"/>
    <lineage>
        <taxon>Bacteria</taxon>
        <taxon>Bacillati</taxon>
        <taxon>Bacillota</taxon>
        <taxon>Bacilli</taxon>
        <taxon>Bacillales</taxon>
        <taxon>Caryophanaceae</taxon>
        <taxon>Jeotgalibacillus</taxon>
    </lineage>
</organism>
<dbReference type="RefSeq" id="WP_322421201.1">
    <property type="nucleotide sequence ID" value="NZ_JAXQNN010000002.1"/>
</dbReference>
<dbReference type="EMBL" id="JAXQNN010000002">
    <property type="protein sequence ID" value="MDZ5712226.1"/>
    <property type="molecule type" value="Genomic_DNA"/>
</dbReference>
<dbReference type="Proteomes" id="UP001292084">
    <property type="component" value="Unassembled WGS sequence"/>
</dbReference>
<keyword evidence="2" id="KW-1185">Reference proteome</keyword>
<dbReference type="PANTHER" id="PTHR40051">
    <property type="entry name" value="IG HYPOTHETICAL 15966"/>
    <property type="match status" value="1"/>
</dbReference>
<dbReference type="InterPro" id="IPR014962">
    <property type="entry name" value="YolD"/>
</dbReference>
<dbReference type="PANTHER" id="PTHR40051:SF1">
    <property type="entry name" value="YOLD-LIKE FAMILY PROTEIN"/>
    <property type="match status" value="1"/>
</dbReference>
<evidence type="ECO:0000313" key="2">
    <source>
        <dbReference type="Proteomes" id="UP001292084"/>
    </source>
</evidence>
<comment type="caution">
    <text evidence="1">The sequence shown here is derived from an EMBL/GenBank/DDBJ whole genome shotgun (WGS) entry which is preliminary data.</text>
</comment>
<protein>
    <submittedName>
        <fullName evidence="1">YolD-like family protein</fullName>
    </submittedName>
</protein>
<evidence type="ECO:0000313" key="1">
    <source>
        <dbReference type="EMBL" id="MDZ5712226.1"/>
    </source>
</evidence>
<reference evidence="1 2" key="1">
    <citation type="submission" date="2023-12" db="EMBL/GenBank/DDBJ databases">
        <title>Jeotgalibacillus haloalkaliphilus sp. nov., a novel salt-tolerant bacteria, isolated from the estuary of the Fenhe River into the Yellow River.</title>
        <authorList>
            <person name="Li Y."/>
        </authorList>
    </citation>
    <scope>NUCLEOTIDE SEQUENCE [LARGE SCALE GENOMIC DNA]</scope>
    <source>
        <strain evidence="1 2">HH7-29</strain>
    </source>
</reference>
<name>A0ABU5KMQ7_9BACL</name>
<sequence>MDDKNRDRGTIKWTSMMLPEHVGQLRDFFEYKYNAEKQPIMDEQMMEMIFLTIQEACEFQQEIELKIFKENRISSITGMVKMIEYQKRYILIEENADEVKVSFDHVVGVNHA</sequence>